<dbReference type="PROSITE" id="PS51257">
    <property type="entry name" value="PROKAR_LIPOPROTEIN"/>
    <property type="match status" value="1"/>
</dbReference>
<dbReference type="STRING" id="901.DESPIGER_0803"/>
<reference evidence="2 3" key="2">
    <citation type="submission" date="2008-10" db="EMBL/GenBank/DDBJ databases">
        <authorList>
            <person name="Fulton L."/>
            <person name="Clifton S."/>
            <person name="Fulton B."/>
            <person name="Xu J."/>
            <person name="Minx P."/>
            <person name="Pepin K.H."/>
            <person name="Johnson M."/>
            <person name="Bhonagiri V."/>
            <person name="Nash W.E."/>
            <person name="Mardis E.R."/>
            <person name="Wilson R.K."/>
        </authorList>
    </citation>
    <scope>NUCLEOTIDE SEQUENCE [LARGE SCALE GENOMIC DNA]</scope>
    <source>
        <strain evidence="2 3">ATCC 29098</strain>
    </source>
</reference>
<feature type="compositionally biased region" description="Polar residues" evidence="1">
    <location>
        <begin position="210"/>
        <end position="220"/>
    </location>
</feature>
<accession>B6WSB1</accession>
<organism evidence="2 3">
    <name type="scientific">Desulfovibrio piger ATCC 29098</name>
    <dbReference type="NCBI Taxonomy" id="411464"/>
    <lineage>
        <taxon>Bacteria</taxon>
        <taxon>Pseudomonadati</taxon>
        <taxon>Thermodesulfobacteriota</taxon>
        <taxon>Desulfovibrionia</taxon>
        <taxon>Desulfovibrionales</taxon>
        <taxon>Desulfovibrionaceae</taxon>
        <taxon>Desulfovibrio</taxon>
    </lineage>
</organism>
<protein>
    <submittedName>
        <fullName evidence="2">Putative phage virion morphogenesis protein</fullName>
    </submittedName>
</protein>
<evidence type="ECO:0000256" key="1">
    <source>
        <dbReference type="SAM" id="MobiDB-lite"/>
    </source>
</evidence>
<dbReference type="EMBL" id="ABXU01000026">
    <property type="protein sequence ID" value="EEB34269.1"/>
    <property type="molecule type" value="Genomic_DNA"/>
</dbReference>
<gene>
    <name evidence="2" type="ORF">DESPIG_00960</name>
</gene>
<dbReference type="Proteomes" id="UP000003676">
    <property type="component" value="Unassembled WGS sequence"/>
</dbReference>
<proteinExistence type="predicted"/>
<feature type="region of interest" description="Disordered" evidence="1">
    <location>
        <begin position="210"/>
        <end position="240"/>
    </location>
</feature>
<evidence type="ECO:0000313" key="2">
    <source>
        <dbReference type="EMBL" id="EEB34269.1"/>
    </source>
</evidence>
<sequence>MHPAKEIHMVKRHLSLLVVAVACIALLGGCASKYGAQTTQVNYYPQCYSPVAQLRADEDRVNNSTAGGAAGGALLGALIGGLATGKVEGALAGAVAGGAAGAVGGNIYGKSQQRENDRRLLASYAAQLGEDSAGMDRATAAARLSARCYDEQFKKAAAQYKAGAITKQDFQDRYMEIRSGLEETSRILKLTSDHVIERDAEYQKTLAQAQAKGQVSQRQQAPRKEKKAWNNSRRELESTRQDVDMRLATYEQTVNNLML</sequence>
<dbReference type="HOGENOM" id="CLU_1056580_0_0_7"/>
<name>B6WSB1_9BACT</name>
<reference evidence="2 3" key="1">
    <citation type="submission" date="2008-10" db="EMBL/GenBank/DDBJ databases">
        <title>Draft genome sequence of Desulvovibrio piger (ATCC 29098).</title>
        <authorList>
            <person name="Sudarsanam P."/>
            <person name="Ley R."/>
            <person name="Guruge J."/>
            <person name="Turnbaugh P.J."/>
            <person name="Mahowald M."/>
            <person name="Liep D."/>
            <person name="Gordon J."/>
        </authorList>
    </citation>
    <scope>NUCLEOTIDE SEQUENCE [LARGE SCALE GENOMIC DNA]</scope>
    <source>
        <strain evidence="2 3">ATCC 29098</strain>
    </source>
</reference>
<comment type="caution">
    <text evidence="2">The sequence shown here is derived from an EMBL/GenBank/DDBJ whole genome shotgun (WGS) entry which is preliminary data.</text>
</comment>
<dbReference type="eggNOG" id="ENOG5033NDI">
    <property type="taxonomic scope" value="Bacteria"/>
</dbReference>
<evidence type="ECO:0000313" key="3">
    <source>
        <dbReference type="Proteomes" id="UP000003676"/>
    </source>
</evidence>
<dbReference type="AlphaFoldDB" id="B6WSB1"/>